<feature type="region of interest" description="Disordered" evidence="4">
    <location>
        <begin position="40"/>
        <end position="149"/>
    </location>
</feature>
<feature type="compositionally biased region" description="Polar residues" evidence="4">
    <location>
        <begin position="704"/>
        <end position="719"/>
    </location>
</feature>
<dbReference type="GO" id="GO:0005829">
    <property type="term" value="C:cytosol"/>
    <property type="evidence" value="ECO:0007669"/>
    <property type="project" value="TreeGrafter"/>
</dbReference>
<comment type="similarity">
    <text evidence="1">Belongs to the RIN (Ras interaction/interference) family.</text>
</comment>
<keyword evidence="5" id="KW-0472">Membrane</keyword>
<dbReference type="SUPFAM" id="SSF55550">
    <property type="entry name" value="SH2 domain"/>
    <property type="match status" value="1"/>
</dbReference>
<feature type="transmembrane region" description="Helical" evidence="5">
    <location>
        <begin position="331"/>
        <end position="356"/>
    </location>
</feature>
<feature type="compositionally biased region" description="Basic residues" evidence="4">
    <location>
        <begin position="1094"/>
        <end position="1104"/>
    </location>
</feature>
<feature type="compositionally biased region" description="Polar residues" evidence="4">
    <location>
        <begin position="570"/>
        <end position="583"/>
    </location>
</feature>
<feature type="compositionally biased region" description="Low complexity" evidence="4">
    <location>
        <begin position="1666"/>
        <end position="1681"/>
    </location>
</feature>
<feature type="compositionally biased region" description="Low complexity" evidence="4">
    <location>
        <begin position="1221"/>
        <end position="1236"/>
    </location>
</feature>
<feature type="compositionally biased region" description="Basic and acidic residues" evidence="4">
    <location>
        <begin position="91"/>
        <end position="108"/>
    </location>
</feature>
<dbReference type="SUPFAM" id="SSF109993">
    <property type="entry name" value="VPS9 domain"/>
    <property type="match status" value="1"/>
</dbReference>
<evidence type="ECO:0000256" key="3">
    <source>
        <dbReference type="PROSITE-ProRule" id="PRU00191"/>
    </source>
</evidence>
<feature type="compositionally biased region" description="Polar residues" evidence="4">
    <location>
        <begin position="1154"/>
        <end position="1167"/>
    </location>
</feature>
<dbReference type="Proteomes" id="UP000735302">
    <property type="component" value="Unassembled WGS sequence"/>
</dbReference>
<feature type="compositionally biased region" description="Polar residues" evidence="4">
    <location>
        <begin position="122"/>
        <end position="134"/>
    </location>
</feature>
<keyword evidence="3" id="KW-0727">SH2 domain</keyword>
<evidence type="ECO:0000313" key="9">
    <source>
        <dbReference type="EMBL" id="GFO35444.1"/>
    </source>
</evidence>
<feature type="compositionally biased region" description="Low complexity" evidence="4">
    <location>
        <begin position="1458"/>
        <end position="1467"/>
    </location>
</feature>
<feature type="domain" description="VPS9" evidence="8">
    <location>
        <begin position="1880"/>
        <end position="2028"/>
    </location>
</feature>
<accession>A0AAV4CU88</accession>
<dbReference type="Pfam" id="PF02204">
    <property type="entry name" value="VPS9"/>
    <property type="match status" value="1"/>
</dbReference>
<dbReference type="InterPro" id="IPR003123">
    <property type="entry name" value="VPS9"/>
</dbReference>
<dbReference type="PROSITE" id="PS51205">
    <property type="entry name" value="VPS9"/>
    <property type="match status" value="1"/>
</dbReference>
<dbReference type="GO" id="GO:0007165">
    <property type="term" value="P:signal transduction"/>
    <property type="evidence" value="ECO:0007669"/>
    <property type="project" value="InterPro"/>
</dbReference>
<feature type="region of interest" description="Disordered" evidence="4">
    <location>
        <begin position="697"/>
        <end position="737"/>
    </location>
</feature>
<evidence type="ECO:0000256" key="4">
    <source>
        <dbReference type="SAM" id="MobiDB-lite"/>
    </source>
</evidence>
<dbReference type="GO" id="GO:0016192">
    <property type="term" value="P:vesicle-mediated transport"/>
    <property type="evidence" value="ECO:0007669"/>
    <property type="project" value="InterPro"/>
</dbReference>
<dbReference type="Gene3D" id="1.20.1050.80">
    <property type="entry name" value="VPS9 domain"/>
    <property type="match status" value="1"/>
</dbReference>
<dbReference type="GO" id="GO:0005085">
    <property type="term" value="F:guanyl-nucleotide exchange factor activity"/>
    <property type="evidence" value="ECO:0007669"/>
    <property type="project" value="InterPro"/>
</dbReference>
<keyword evidence="10" id="KW-1185">Reference proteome</keyword>
<dbReference type="CDD" id="cd01776">
    <property type="entry name" value="RA_Rin"/>
    <property type="match status" value="1"/>
</dbReference>
<evidence type="ECO:0000256" key="5">
    <source>
        <dbReference type="SAM" id="Phobius"/>
    </source>
</evidence>
<feature type="region of interest" description="Disordered" evidence="4">
    <location>
        <begin position="1381"/>
        <end position="1410"/>
    </location>
</feature>
<dbReference type="PROSITE" id="PS50200">
    <property type="entry name" value="RA"/>
    <property type="match status" value="1"/>
</dbReference>
<feature type="compositionally biased region" description="Pro residues" evidence="4">
    <location>
        <begin position="1438"/>
        <end position="1457"/>
    </location>
</feature>
<reference evidence="9 10" key="1">
    <citation type="journal article" date="2021" name="Elife">
        <title>Chloroplast acquisition without the gene transfer in kleptoplastic sea slugs, Plakobranchus ocellatus.</title>
        <authorList>
            <person name="Maeda T."/>
            <person name="Takahashi S."/>
            <person name="Yoshida T."/>
            <person name="Shimamura S."/>
            <person name="Takaki Y."/>
            <person name="Nagai Y."/>
            <person name="Toyoda A."/>
            <person name="Suzuki Y."/>
            <person name="Arimoto A."/>
            <person name="Ishii H."/>
            <person name="Satoh N."/>
            <person name="Nishiyama T."/>
            <person name="Hasebe M."/>
            <person name="Maruyama T."/>
            <person name="Minagawa J."/>
            <person name="Obokata J."/>
            <person name="Shigenobu S."/>
        </authorList>
    </citation>
    <scope>NUCLEOTIDE SEQUENCE [LARGE SCALE GENOMIC DNA]</scope>
</reference>
<dbReference type="GO" id="GO:0031267">
    <property type="term" value="F:small GTPase binding"/>
    <property type="evidence" value="ECO:0007669"/>
    <property type="project" value="TreeGrafter"/>
</dbReference>
<feature type="region of interest" description="Disordered" evidence="4">
    <location>
        <begin position="1438"/>
        <end position="1475"/>
    </location>
</feature>
<feature type="domain" description="Ras-associating" evidence="7">
    <location>
        <begin position="2044"/>
        <end position="2133"/>
    </location>
</feature>
<dbReference type="PANTHER" id="PTHR23101:SF104">
    <property type="entry name" value="PROTEIN SPRINT"/>
    <property type="match status" value="1"/>
</dbReference>
<dbReference type="EMBL" id="BLXT01006999">
    <property type="protein sequence ID" value="GFO35444.1"/>
    <property type="molecule type" value="Genomic_DNA"/>
</dbReference>
<dbReference type="GO" id="GO:0030139">
    <property type="term" value="C:endocytic vesicle"/>
    <property type="evidence" value="ECO:0007669"/>
    <property type="project" value="TreeGrafter"/>
</dbReference>
<evidence type="ECO:0000259" key="6">
    <source>
        <dbReference type="PROSITE" id="PS50001"/>
    </source>
</evidence>
<dbReference type="InterPro" id="IPR000980">
    <property type="entry name" value="SH2"/>
</dbReference>
<feature type="region of interest" description="Disordered" evidence="4">
    <location>
        <begin position="1154"/>
        <end position="1261"/>
    </location>
</feature>
<dbReference type="InterPro" id="IPR045046">
    <property type="entry name" value="Vps9-like"/>
</dbReference>
<feature type="region of interest" description="Disordered" evidence="4">
    <location>
        <begin position="533"/>
        <end position="555"/>
    </location>
</feature>
<keyword evidence="2" id="KW-0343">GTPase activation</keyword>
<evidence type="ECO:0000259" key="7">
    <source>
        <dbReference type="PROSITE" id="PS50200"/>
    </source>
</evidence>
<name>A0AAV4CU88_9GAST</name>
<feature type="region of interest" description="Disordered" evidence="4">
    <location>
        <begin position="569"/>
        <end position="619"/>
    </location>
</feature>
<evidence type="ECO:0000256" key="2">
    <source>
        <dbReference type="ARBA" id="ARBA00022468"/>
    </source>
</evidence>
<dbReference type="PANTHER" id="PTHR23101">
    <property type="entry name" value="RAB GDP/GTP EXCHANGE FACTOR"/>
    <property type="match status" value="1"/>
</dbReference>
<feature type="transmembrane region" description="Helical" evidence="5">
    <location>
        <begin position="295"/>
        <end position="319"/>
    </location>
</feature>
<feature type="compositionally biased region" description="Polar residues" evidence="4">
    <location>
        <begin position="1624"/>
        <end position="1634"/>
    </location>
</feature>
<protein>
    <submittedName>
        <fullName evidence="9">Ras and rab interactor-like protein</fullName>
    </submittedName>
</protein>
<dbReference type="Pfam" id="PF23268">
    <property type="entry name" value="RIN1"/>
    <property type="match status" value="1"/>
</dbReference>
<feature type="compositionally biased region" description="Basic and acidic residues" evidence="4">
    <location>
        <begin position="1081"/>
        <end position="1093"/>
    </location>
</feature>
<feature type="compositionally biased region" description="Polar residues" evidence="4">
    <location>
        <begin position="606"/>
        <end position="619"/>
    </location>
</feature>
<feature type="compositionally biased region" description="Low complexity" evidence="4">
    <location>
        <begin position="1602"/>
        <end position="1619"/>
    </location>
</feature>
<feature type="region of interest" description="Disordered" evidence="4">
    <location>
        <begin position="1527"/>
        <end position="1639"/>
    </location>
</feature>
<dbReference type="Gene3D" id="3.30.505.10">
    <property type="entry name" value="SH2 domain"/>
    <property type="match status" value="1"/>
</dbReference>
<evidence type="ECO:0000313" key="10">
    <source>
        <dbReference type="Proteomes" id="UP000735302"/>
    </source>
</evidence>
<dbReference type="Pfam" id="PF00788">
    <property type="entry name" value="RA"/>
    <property type="match status" value="1"/>
</dbReference>
<comment type="caution">
    <text evidence="9">The sequence shown here is derived from an EMBL/GenBank/DDBJ whole genome shotgun (WGS) entry which is preliminary data.</text>
</comment>
<feature type="compositionally biased region" description="Low complexity" evidence="4">
    <location>
        <begin position="1537"/>
        <end position="1574"/>
    </location>
</feature>
<feature type="domain" description="SH2" evidence="6">
    <location>
        <begin position="358"/>
        <end position="430"/>
    </location>
</feature>
<keyword evidence="5" id="KW-1133">Transmembrane helix</keyword>
<evidence type="ECO:0000259" key="8">
    <source>
        <dbReference type="PROSITE" id="PS51205"/>
    </source>
</evidence>
<evidence type="ECO:0000256" key="1">
    <source>
        <dbReference type="ARBA" id="ARBA00006919"/>
    </source>
</evidence>
<feature type="compositionally biased region" description="Polar residues" evidence="4">
    <location>
        <begin position="1183"/>
        <end position="1204"/>
    </location>
</feature>
<dbReference type="InterPro" id="IPR036860">
    <property type="entry name" value="SH2_dom_sf"/>
</dbReference>
<sequence length="2152" mass="235664">MGELGDGVCFICHCRNTMYAFISGSSSASQLSAGGDVGCGGNGGREGSDVDISNIASDGGLHSRHGDAAPEEDVESSVDSGHGGTGKSRSAGRDGISRRGAEMTEHSEASALVFDPQHFSRHSPSLPGSGSRTNRPGGPRVVIDDSPSTDELRPISTVERLVKTNSIWLLASLSRAGAVHILKDRDTGMMVVVLMENMMVLVVEVNIMLVVVELNMMVEVVEVNMIVLVVEVNIMVLVVEVNMMLVVVEVNMMVVVVEVNMMVVVVEVNMMVLVVEVNMMVLVVEVNMMVVVVEVNMMVLVVEVNMMLVVVEINMMVVAVEVNMMVLVVEVYMMVVAVEVNMMLVVVEVNMMVLVVENFVVRKSSQPQSLALSVQSRLCGHPAVDHYLIQGTSEGFRLEGSAHLFHSIPTLIAYYIKNIDEIPYHLRLPVAIQQARSTRELASLDMLGQDFWSSALSRKSSLPHSSFAGGQLHKSQSEPINIQKQPAPSHAPSQHQLVNNTPPSRSTEGFSHFMSNQAEMERYFSQRIQDVNLNADTPPSKSDQDKAVGSSDMLDSPAVHVTTAVVVSLPGNSSDGAGLTRTTPIRALPSPPNQLLELSQPMFPPASNNPSPDLTNSSINLEPIYSVSKKQRQKASRLSASKEEPDLVDIQSFPTIPAGVTSSVSSLSSSHEQRVLEGKLSISEPNSVPTVHLTVEDEDPYRRSPSNKLAGTGITQSDNPRVLTPPRTGDGGSHFTPRPKANLYFTTNLDLLEIPDSTYFTSHLSDRLSDYEDIWRSSSCAESELEPRLHCNKQHLQHLRQQQQQHSATRMFVDPRAALDARISQNQQRNASTQSKDSDRQPIQGASEKVTASPTKEGKRKVLRKTSRDWPAARRVPAGRDAVTGGSTGLTALEQARKIAGSTSDEESVASPTPLYHHNHPPPVAHVKGIRRLSSVFDYEDEEGRPGGRIDEQMSTPAMTTTASAITKTTTQTVAVSKTAVVTNTNSIHILPSRPNQITFVTSHSLDFSPTSQSALFAQQHSSPALTSLAAATSLSTTPTSSKSLPARVSREAQSCLFTTTMAVHVSEASGQPVPPVTSRAKPETGVKNETPSRRRWASKRKEKPHLWSPLSRLTRLKSSSESSLATVSSPLYAEPADAVKLRDKHGKAVNIQIKRQSAPTGPQQLLVTARDKQQQHQQSSHRVSLNPNLDTIFSPTPESNESLTPPGKSNLFTFEDVPQSSSSVSSTASVAGTSSKPSVARSHSMRTPYEQSQLQRKQSWRDRLNRLKLGTRVLTRNLTPPSAPSVRLHQQHPKAEANCSVDFSGTSDQCAMQPVTQVPPSPSSPGKFPILCNQFFHPRDSCFSESSTVQDLISCAHPELSVQPIMAGVKSHLQAKAGDLARPAMTRTASAPPSEYDNLGTYRAPTHSSADPVYLPPWEISAASRLMKQELALPDWPSPHHPWPTSSHPPPLPSQPPLQQLSSSTSHGNPQLPPAMDIKERIARWQDFNTTYLQHRQVSPLKSSRTVAPSSTNVVKNAFVPRVAPVSPEPGLGVDSAGSPQAGKQGQQQPQHSIQQQVKPQESHLQQQQQQLLHHQRQVKNNTNENHGDVQGQISKSPMRQQQQQQQQHLHQQYLQQQKHPYKSQQHPANSDPCQPLPPLNPVCPITANVASSVPLPTAVSMPNSAPRTSSPAPFSASATPPSPHRLSSHCPDVVHCHSTAVPPVLPPSTLHEGMAYADLTTPHMIGEDDVLFGGSLALVSPELQRQISPVLSPQSCVSPTDKAPGTRIREYIFKLSSDHQTTFGSTIENFIQCTLESQEANPQHVMRNVRQFMTGIKNYLVKNGEGMLEDLIERERNKLTVNEILNIDAIIEQALHVCVLKPLKYHIYRLFVDKYSANHSLEQLSRNIKYARTKTAEDLGVKSGLNVPGSNDMEVIKYYLDLMQRSYSPLQKLQNLLKATSTIYHCVQGKHHQFPSRGPASLGADDFLPMLIYVLVHCGLVAAEIEADFMWGLLQPSLLTGEGGYYLTTLSSAVLVLKNFQETHDLAPVHDECHLPTLADMQGFLKIAILDELHDSINWKTLPVRPNMNTRDVCTLIAHKFKVTNPQDYGLFLLCEGHESQIADVDCPQIIKGDYLAAKRTCFFAFKRLDANIAWPKHMQESTLIAADIT</sequence>
<feature type="region of interest" description="Disordered" evidence="4">
    <location>
        <begin position="824"/>
        <end position="925"/>
    </location>
</feature>
<feature type="region of interest" description="Disordered" evidence="4">
    <location>
        <begin position="1662"/>
        <end position="1690"/>
    </location>
</feature>
<feature type="region of interest" description="Disordered" evidence="4">
    <location>
        <begin position="1067"/>
        <end position="1109"/>
    </location>
</feature>
<gene>
    <name evidence="9" type="ORF">PoB_006194900</name>
</gene>
<feature type="region of interest" description="Disordered" evidence="4">
    <location>
        <begin position="482"/>
        <end position="510"/>
    </location>
</feature>
<dbReference type="InterPro" id="IPR037191">
    <property type="entry name" value="VPS9_dom_sf"/>
</dbReference>
<feature type="transmembrane region" description="Helical" evidence="5">
    <location>
        <begin position="223"/>
        <end position="248"/>
    </location>
</feature>
<dbReference type="SMART" id="SM00167">
    <property type="entry name" value="VPS9"/>
    <property type="match status" value="1"/>
</dbReference>
<proteinExistence type="inferred from homology"/>
<organism evidence="9 10">
    <name type="scientific">Plakobranchus ocellatus</name>
    <dbReference type="NCBI Taxonomy" id="259542"/>
    <lineage>
        <taxon>Eukaryota</taxon>
        <taxon>Metazoa</taxon>
        <taxon>Spiralia</taxon>
        <taxon>Lophotrochozoa</taxon>
        <taxon>Mollusca</taxon>
        <taxon>Gastropoda</taxon>
        <taxon>Heterobranchia</taxon>
        <taxon>Euthyneura</taxon>
        <taxon>Panpulmonata</taxon>
        <taxon>Sacoglossa</taxon>
        <taxon>Placobranchoidea</taxon>
        <taxon>Plakobranchidae</taxon>
        <taxon>Plakobranchus</taxon>
    </lineage>
</organism>
<feature type="compositionally biased region" description="Polar residues" evidence="4">
    <location>
        <begin position="824"/>
        <end position="835"/>
    </location>
</feature>
<dbReference type="PROSITE" id="PS50001">
    <property type="entry name" value="SH2"/>
    <property type="match status" value="1"/>
</dbReference>
<dbReference type="GO" id="GO:0005096">
    <property type="term" value="F:GTPase activator activity"/>
    <property type="evidence" value="ECO:0007669"/>
    <property type="project" value="UniProtKB-KW"/>
</dbReference>
<feature type="transmembrane region" description="Helical" evidence="5">
    <location>
        <begin position="191"/>
        <end position="211"/>
    </location>
</feature>
<feature type="transmembrane region" description="Helical" evidence="5">
    <location>
        <begin position="255"/>
        <end position="275"/>
    </location>
</feature>
<dbReference type="InterPro" id="IPR000159">
    <property type="entry name" value="RA_dom"/>
</dbReference>
<keyword evidence="5" id="KW-0812">Transmembrane</keyword>